<dbReference type="Gene3D" id="3.30.1370.10">
    <property type="entry name" value="K Homology domain, type 1"/>
    <property type="match status" value="4"/>
</dbReference>
<dbReference type="Pfam" id="PF09005">
    <property type="entry name" value="FUBP_C"/>
    <property type="match status" value="1"/>
</dbReference>
<accession>A0A9Q1C6Y8</accession>
<dbReference type="GO" id="GO:0005634">
    <property type="term" value="C:nucleus"/>
    <property type="evidence" value="ECO:0007669"/>
    <property type="project" value="UniProtKB-SubCell"/>
</dbReference>
<evidence type="ECO:0000256" key="5">
    <source>
        <dbReference type="SAM" id="MobiDB-lite"/>
    </source>
</evidence>
<feature type="region of interest" description="Disordered" evidence="5">
    <location>
        <begin position="56"/>
        <end position="82"/>
    </location>
</feature>
<organism evidence="7 8">
    <name type="scientific">Holothuria leucospilota</name>
    <name type="common">Black long sea cucumber</name>
    <name type="synonym">Mertensiothuria leucospilota</name>
    <dbReference type="NCBI Taxonomy" id="206669"/>
    <lineage>
        <taxon>Eukaryota</taxon>
        <taxon>Metazoa</taxon>
        <taxon>Echinodermata</taxon>
        <taxon>Eleutherozoa</taxon>
        <taxon>Echinozoa</taxon>
        <taxon>Holothuroidea</taxon>
        <taxon>Aspidochirotacea</taxon>
        <taxon>Aspidochirotida</taxon>
        <taxon>Holothuriidae</taxon>
        <taxon>Holothuria</taxon>
    </lineage>
</organism>
<dbReference type="EMBL" id="JAIZAY010000007">
    <property type="protein sequence ID" value="KAJ8039565.1"/>
    <property type="molecule type" value="Genomic_DNA"/>
</dbReference>
<dbReference type="AlphaFoldDB" id="A0A9Q1C6Y8"/>
<dbReference type="SMART" id="SM00322">
    <property type="entry name" value="KH"/>
    <property type="match status" value="4"/>
</dbReference>
<evidence type="ECO:0000259" key="6">
    <source>
        <dbReference type="SMART" id="SM00322"/>
    </source>
</evidence>
<comment type="caution">
    <text evidence="7">The sequence shown here is derived from an EMBL/GenBank/DDBJ whole genome shotgun (WGS) entry which is preliminary data.</text>
</comment>
<feature type="compositionally biased region" description="Low complexity" evidence="5">
    <location>
        <begin position="477"/>
        <end position="494"/>
    </location>
</feature>
<dbReference type="GO" id="GO:0003723">
    <property type="term" value="F:RNA binding"/>
    <property type="evidence" value="ECO:0007669"/>
    <property type="project" value="UniProtKB-UniRule"/>
</dbReference>
<feature type="region of interest" description="Disordered" evidence="5">
    <location>
        <begin position="435"/>
        <end position="623"/>
    </location>
</feature>
<evidence type="ECO:0000256" key="2">
    <source>
        <dbReference type="ARBA" id="ARBA00022737"/>
    </source>
</evidence>
<feature type="domain" description="K Homology" evidence="6">
    <location>
        <begin position="181"/>
        <end position="253"/>
    </location>
</feature>
<dbReference type="GO" id="GO:0006355">
    <property type="term" value="P:regulation of DNA-templated transcription"/>
    <property type="evidence" value="ECO:0007669"/>
    <property type="project" value="InterPro"/>
</dbReference>
<feature type="region of interest" description="Disordered" evidence="5">
    <location>
        <begin position="26"/>
        <end position="45"/>
    </location>
</feature>
<feature type="compositionally biased region" description="Gly residues" evidence="5">
    <location>
        <begin position="451"/>
        <end position="468"/>
    </location>
</feature>
<dbReference type="Proteomes" id="UP001152320">
    <property type="component" value="Chromosome 7"/>
</dbReference>
<dbReference type="InterPro" id="IPR004087">
    <property type="entry name" value="KH_dom"/>
</dbReference>
<protein>
    <submittedName>
        <fullName evidence="7">Far upstream element-binding protein 1</fullName>
    </submittedName>
</protein>
<keyword evidence="2" id="KW-0677">Repeat</keyword>
<feature type="domain" description="K Homology" evidence="6">
    <location>
        <begin position="103"/>
        <end position="173"/>
    </location>
</feature>
<reference evidence="7" key="1">
    <citation type="submission" date="2021-10" db="EMBL/GenBank/DDBJ databases">
        <title>Tropical sea cucumber genome reveals ecological adaptation and Cuvierian tubules defense mechanism.</title>
        <authorList>
            <person name="Chen T."/>
        </authorList>
    </citation>
    <scope>NUCLEOTIDE SEQUENCE</scope>
    <source>
        <strain evidence="7">Nanhai2018</strain>
        <tissue evidence="7">Muscle</tissue>
    </source>
</reference>
<dbReference type="InterPro" id="IPR015096">
    <property type="entry name" value="FUBP_C"/>
</dbReference>
<proteinExistence type="predicted"/>
<feature type="compositionally biased region" description="Gly residues" evidence="5">
    <location>
        <begin position="342"/>
        <end position="362"/>
    </location>
</feature>
<keyword evidence="3" id="KW-0539">Nucleus</keyword>
<feature type="compositionally biased region" description="Low complexity" evidence="5">
    <location>
        <begin position="520"/>
        <end position="581"/>
    </location>
</feature>
<dbReference type="SUPFAM" id="SSF54791">
    <property type="entry name" value="Eukaryotic type KH-domain (KH-domain type I)"/>
    <property type="match status" value="4"/>
</dbReference>
<dbReference type="InterPro" id="IPR036612">
    <property type="entry name" value="KH_dom_type_1_sf"/>
</dbReference>
<feature type="domain" description="K Homology" evidence="6">
    <location>
        <begin position="364"/>
        <end position="436"/>
    </location>
</feature>
<evidence type="ECO:0000313" key="8">
    <source>
        <dbReference type="Proteomes" id="UP001152320"/>
    </source>
</evidence>
<dbReference type="Pfam" id="PF00013">
    <property type="entry name" value="KH_1"/>
    <property type="match status" value="4"/>
</dbReference>
<dbReference type="PROSITE" id="PS50084">
    <property type="entry name" value="KH_TYPE_1"/>
    <property type="match status" value="4"/>
</dbReference>
<feature type="region of interest" description="Disordered" evidence="5">
    <location>
        <begin position="642"/>
        <end position="717"/>
    </location>
</feature>
<dbReference type="CDD" id="cd22399">
    <property type="entry name" value="KH-I_FUBP_rpt4"/>
    <property type="match status" value="1"/>
</dbReference>
<name>A0A9Q1C6Y8_HOLLE</name>
<feature type="region of interest" description="Disordered" evidence="5">
    <location>
        <begin position="328"/>
        <end position="366"/>
    </location>
</feature>
<feature type="compositionally biased region" description="Polar residues" evidence="5">
    <location>
        <begin position="613"/>
        <end position="623"/>
    </location>
</feature>
<feature type="domain" description="K Homology" evidence="6">
    <location>
        <begin position="255"/>
        <end position="325"/>
    </location>
</feature>
<comment type="subcellular location">
    <subcellularLocation>
        <location evidence="1">Nucleus</location>
    </subcellularLocation>
</comment>
<dbReference type="OrthoDB" id="5204190at2759"/>
<evidence type="ECO:0000256" key="3">
    <source>
        <dbReference type="ARBA" id="ARBA00023242"/>
    </source>
</evidence>
<gene>
    <name evidence="7" type="ORF">HOLleu_17325</name>
</gene>
<evidence type="ECO:0000256" key="4">
    <source>
        <dbReference type="PROSITE-ProRule" id="PRU00117"/>
    </source>
</evidence>
<evidence type="ECO:0000313" key="7">
    <source>
        <dbReference type="EMBL" id="KAJ8039565.1"/>
    </source>
</evidence>
<sequence>MDATVGDSLKLSEAVQRAKAIAAKIGGNFGGVPGTPSAGTEPTTMAQVPPVAPVVDTSLNSSGGLKRPLEEGNGESEPPVKSAAMENDPFGAQLAQQKMEQANTCKEDYYIPDHMVGLIIGRKGEQIQKLQDETKCNLQIDTESGPDRRRPCTLTGTQQAIDAIKAKIDGIIHQAQGIEDGGITEEILIPADKVGLIIGKGGETIRSMQSKLQVRMAMIQDGTENTGQAKPLRISGDKEKVKAAEQAVRDLINNEGTGKEIPVPKPLVGMVIGRSGDTIKNIQIDTGAKVQFKEDDPLSPNRVALISGSTQSVDRAVEIIQEILDSAKMGPGGRGRGRGRGGFRGGRGGFGGRGGYGGGYGPPRGDPVEHYVPEGKCGMVIGKGGETIKSIMDQTGAHVEVNRNEDLDPPGSKIFFIRGNPNQIEHAQQLIDEKVNSFGPPGSYSGPPGGPGMGPGGPGGYGNHGPPGGGHPPHPQPQQQQYGGPWGNNYQQPWQPQPPQPAPQQQVRPQPEVPKPGGMQQPWNPYYNYYQQPQPQQQPVSTPQQPAPAQQPIQQPATQMPATSTPQPAAQPAAAPGALPGQAPPPQDPNQLSAYYRQQAAQAESAAQAALSNPPQQGQTDYSQQWADYYRQLQSYYNQQAAMAMQGGAAPAPQQGYQPPAATGAPQQAYQPAATAAPQQAYQPPSTATAQPAYQPPTSVGQAYQQGAQQSYQPPAQ</sequence>
<evidence type="ECO:0000256" key="1">
    <source>
        <dbReference type="ARBA" id="ARBA00004123"/>
    </source>
</evidence>
<dbReference type="CDD" id="cd22398">
    <property type="entry name" value="KH-I_FUBP_rpt3"/>
    <property type="match status" value="1"/>
</dbReference>
<keyword evidence="4" id="KW-0694">RNA-binding</keyword>
<dbReference type="InterPro" id="IPR004088">
    <property type="entry name" value="KH_dom_type_1"/>
</dbReference>
<dbReference type="CDD" id="cd22397">
    <property type="entry name" value="KH-I_FUBP_rpt2"/>
    <property type="match status" value="1"/>
</dbReference>
<dbReference type="PANTHER" id="PTHR10288">
    <property type="entry name" value="KH DOMAIN CONTAINING RNA BINDING PROTEIN"/>
    <property type="match status" value="1"/>
</dbReference>
<keyword evidence="8" id="KW-1185">Reference proteome</keyword>
<dbReference type="CDD" id="cd22396">
    <property type="entry name" value="KH-I_FUBP_rpt1"/>
    <property type="match status" value="1"/>
</dbReference>
<feature type="compositionally biased region" description="Low complexity" evidence="5">
    <location>
        <begin position="589"/>
        <end position="611"/>
    </location>
</feature>